<accession>A0A176YE35</accession>
<dbReference type="STRING" id="1505087.AYJ54_26020"/>
<evidence type="ECO:0000259" key="1">
    <source>
        <dbReference type="Pfam" id="PF06568"/>
    </source>
</evidence>
<protein>
    <recommendedName>
        <fullName evidence="1">YjiS-like domain-containing protein</fullName>
    </recommendedName>
</protein>
<organism evidence="2 3">
    <name type="scientific">Bradyrhizobium centrolobii</name>
    <dbReference type="NCBI Taxonomy" id="1505087"/>
    <lineage>
        <taxon>Bacteria</taxon>
        <taxon>Pseudomonadati</taxon>
        <taxon>Pseudomonadota</taxon>
        <taxon>Alphaproteobacteria</taxon>
        <taxon>Hyphomicrobiales</taxon>
        <taxon>Nitrobacteraceae</taxon>
        <taxon>Bradyrhizobium</taxon>
    </lineage>
</organism>
<name>A0A176YE35_9BRAD</name>
<keyword evidence="3" id="KW-1185">Reference proteome</keyword>
<gene>
    <name evidence="2" type="ORF">AYJ54_26020</name>
</gene>
<reference evidence="2 3" key="1">
    <citation type="submission" date="2016-03" db="EMBL/GenBank/DDBJ databases">
        <title>Draft Genome Sequence of the Strain BR 10245 (Bradyrhizobium sp.) isolated from nodules of Centrolobium paraense.</title>
        <authorList>
            <person name="Simoes-Araujo J.L.Sr."/>
            <person name="Barauna A.C."/>
            <person name="Silva K."/>
            <person name="Zilli J.E."/>
        </authorList>
    </citation>
    <scope>NUCLEOTIDE SEQUENCE [LARGE SCALE GENOMIC DNA]</scope>
    <source>
        <strain evidence="2 3">BR 10245</strain>
    </source>
</reference>
<dbReference type="InterPro" id="IPR009506">
    <property type="entry name" value="YjiS-like"/>
</dbReference>
<proteinExistence type="predicted"/>
<dbReference type="EMBL" id="LUUB01000095">
    <property type="protein sequence ID" value="OAF02624.1"/>
    <property type="molecule type" value="Genomic_DNA"/>
</dbReference>
<comment type="caution">
    <text evidence="2">The sequence shown here is derived from an EMBL/GenBank/DDBJ whole genome shotgun (WGS) entry which is preliminary data.</text>
</comment>
<feature type="domain" description="YjiS-like" evidence="1">
    <location>
        <begin position="25"/>
        <end position="60"/>
    </location>
</feature>
<evidence type="ECO:0000313" key="2">
    <source>
        <dbReference type="EMBL" id="OAF02624.1"/>
    </source>
</evidence>
<dbReference type="Pfam" id="PF06568">
    <property type="entry name" value="YjiS-like"/>
    <property type="match status" value="1"/>
</dbReference>
<dbReference type="Proteomes" id="UP000076959">
    <property type="component" value="Unassembled WGS sequence"/>
</dbReference>
<dbReference type="AlphaFoldDB" id="A0A176YE35"/>
<sequence>MNPNWSADECRPRLSRIVVSVWRKLVEIVRVRRERARIRCQLTAMSERELLDCGMTRSEIAYELKKLVRRK</sequence>
<evidence type="ECO:0000313" key="3">
    <source>
        <dbReference type="Proteomes" id="UP000076959"/>
    </source>
</evidence>